<organism evidence="1 2">
    <name type="scientific">Reticulomyxa filosa</name>
    <dbReference type="NCBI Taxonomy" id="46433"/>
    <lineage>
        <taxon>Eukaryota</taxon>
        <taxon>Sar</taxon>
        <taxon>Rhizaria</taxon>
        <taxon>Retaria</taxon>
        <taxon>Foraminifera</taxon>
        <taxon>Monothalamids</taxon>
        <taxon>Reticulomyxidae</taxon>
        <taxon>Reticulomyxa</taxon>
    </lineage>
</organism>
<dbReference type="Proteomes" id="UP000023152">
    <property type="component" value="Unassembled WGS sequence"/>
</dbReference>
<reference evidence="1 2" key="1">
    <citation type="journal article" date="2013" name="Curr. Biol.">
        <title>The Genome of the Foraminiferan Reticulomyxa filosa.</title>
        <authorList>
            <person name="Glockner G."/>
            <person name="Hulsmann N."/>
            <person name="Schleicher M."/>
            <person name="Noegel A.A."/>
            <person name="Eichinger L."/>
            <person name="Gallinger C."/>
            <person name="Pawlowski J."/>
            <person name="Sierra R."/>
            <person name="Euteneuer U."/>
            <person name="Pillet L."/>
            <person name="Moustafa A."/>
            <person name="Platzer M."/>
            <person name="Groth M."/>
            <person name="Szafranski K."/>
            <person name="Schliwa M."/>
        </authorList>
    </citation>
    <scope>NUCLEOTIDE SEQUENCE [LARGE SCALE GENOMIC DNA]</scope>
</reference>
<name>X6LF18_RETFI</name>
<feature type="non-terminal residue" evidence="1">
    <location>
        <position position="174"/>
    </location>
</feature>
<dbReference type="AlphaFoldDB" id="X6LF18"/>
<proteinExistence type="predicted"/>
<evidence type="ECO:0000313" key="2">
    <source>
        <dbReference type="Proteomes" id="UP000023152"/>
    </source>
</evidence>
<accession>X6LF18</accession>
<sequence>MYMVLSNKSVKGQIIRSITQKWTTKYCREKEVIELDAAERSECIKVVRIWVDVESQHKLANALIDQLLDDFHVFNQRDPNEIMNFVSSEEGLELFHFLQQISQKIKMSVFDHFCHWFEQLCGNIVKGSVSVATMEILLTNARLEKLLKLREGMVNSDTTVDINKIRDLAKKYEQ</sequence>
<gene>
    <name evidence="1" type="ORF">RFI_37741</name>
</gene>
<keyword evidence="2" id="KW-1185">Reference proteome</keyword>
<evidence type="ECO:0000313" key="1">
    <source>
        <dbReference type="EMBL" id="ETN99726.1"/>
    </source>
</evidence>
<dbReference type="EMBL" id="ASPP01043112">
    <property type="protein sequence ID" value="ETN99726.1"/>
    <property type="molecule type" value="Genomic_DNA"/>
</dbReference>
<comment type="caution">
    <text evidence="1">The sequence shown here is derived from an EMBL/GenBank/DDBJ whole genome shotgun (WGS) entry which is preliminary data.</text>
</comment>
<protein>
    <submittedName>
        <fullName evidence="1">Uncharacterized protein</fullName>
    </submittedName>
</protein>